<dbReference type="PROSITE" id="PS50850">
    <property type="entry name" value="MFS"/>
    <property type="match status" value="1"/>
</dbReference>
<dbReference type="InterPro" id="IPR011701">
    <property type="entry name" value="MFS"/>
</dbReference>
<feature type="transmembrane region" description="Helical" evidence="6">
    <location>
        <begin position="390"/>
        <end position="413"/>
    </location>
</feature>
<keyword evidence="4 6" id="KW-1133">Transmembrane helix</keyword>
<evidence type="ECO:0000256" key="6">
    <source>
        <dbReference type="SAM" id="Phobius"/>
    </source>
</evidence>
<dbReference type="Pfam" id="PF07690">
    <property type="entry name" value="MFS_1"/>
    <property type="match status" value="1"/>
</dbReference>
<dbReference type="Gene3D" id="1.20.1250.20">
    <property type="entry name" value="MFS general substrate transporter like domains"/>
    <property type="match status" value="2"/>
</dbReference>
<evidence type="ECO:0000256" key="1">
    <source>
        <dbReference type="ARBA" id="ARBA00004141"/>
    </source>
</evidence>
<comment type="caution">
    <text evidence="8">The sequence shown here is derived from an EMBL/GenBank/DDBJ whole genome shotgun (WGS) entry which is preliminary data.</text>
</comment>
<feature type="transmembrane region" description="Helical" evidence="6">
    <location>
        <begin position="64"/>
        <end position="86"/>
    </location>
</feature>
<feature type="transmembrane region" description="Helical" evidence="6">
    <location>
        <begin position="157"/>
        <end position="180"/>
    </location>
</feature>
<dbReference type="Proteomes" id="UP000700596">
    <property type="component" value="Unassembled WGS sequence"/>
</dbReference>
<feature type="transmembrane region" description="Helical" evidence="6">
    <location>
        <begin position="425"/>
        <end position="444"/>
    </location>
</feature>
<dbReference type="PANTHER" id="PTHR43791:SF21">
    <property type="entry name" value="MAJOR FACILITATOR SUPERFAMILY (MFS) PROFILE DOMAIN-CONTAINING PROTEIN"/>
    <property type="match status" value="1"/>
</dbReference>
<feature type="transmembrane region" description="Helical" evidence="6">
    <location>
        <begin position="456"/>
        <end position="477"/>
    </location>
</feature>
<dbReference type="SUPFAM" id="SSF103473">
    <property type="entry name" value="MFS general substrate transporter"/>
    <property type="match status" value="1"/>
</dbReference>
<dbReference type="InterPro" id="IPR020846">
    <property type="entry name" value="MFS_dom"/>
</dbReference>
<dbReference type="OrthoDB" id="2985014at2759"/>
<proteinExistence type="predicted"/>
<feature type="transmembrane region" description="Helical" evidence="6">
    <location>
        <begin position="192"/>
        <end position="214"/>
    </location>
</feature>
<feature type="transmembrane region" description="Helical" evidence="6">
    <location>
        <begin position="302"/>
        <end position="326"/>
    </location>
</feature>
<feature type="transmembrane region" description="Helical" evidence="6">
    <location>
        <begin position="365"/>
        <end position="384"/>
    </location>
</feature>
<keyword evidence="9" id="KW-1185">Reference proteome</keyword>
<evidence type="ECO:0000256" key="2">
    <source>
        <dbReference type="ARBA" id="ARBA00022448"/>
    </source>
</evidence>
<keyword evidence="3 6" id="KW-0812">Transmembrane</keyword>
<accession>A0A9P9DBI8</accession>
<evidence type="ECO:0000313" key="8">
    <source>
        <dbReference type="EMBL" id="KAH7116123.1"/>
    </source>
</evidence>
<name>A0A9P9DBI8_9PLEO</name>
<evidence type="ECO:0000256" key="4">
    <source>
        <dbReference type="ARBA" id="ARBA00022989"/>
    </source>
</evidence>
<evidence type="ECO:0000256" key="5">
    <source>
        <dbReference type="ARBA" id="ARBA00023136"/>
    </source>
</evidence>
<keyword evidence="2" id="KW-0813">Transport</keyword>
<comment type="subcellular location">
    <subcellularLocation>
        <location evidence="1">Membrane</location>
        <topology evidence="1">Multi-pass membrane protein</topology>
    </subcellularLocation>
</comment>
<feature type="transmembrane region" description="Helical" evidence="6">
    <location>
        <begin position="338"/>
        <end position="358"/>
    </location>
</feature>
<organism evidence="8 9">
    <name type="scientific">Dendryphion nanum</name>
    <dbReference type="NCBI Taxonomy" id="256645"/>
    <lineage>
        <taxon>Eukaryota</taxon>
        <taxon>Fungi</taxon>
        <taxon>Dikarya</taxon>
        <taxon>Ascomycota</taxon>
        <taxon>Pezizomycotina</taxon>
        <taxon>Dothideomycetes</taxon>
        <taxon>Pleosporomycetidae</taxon>
        <taxon>Pleosporales</taxon>
        <taxon>Torulaceae</taxon>
        <taxon>Dendryphion</taxon>
    </lineage>
</organism>
<keyword evidence="5 6" id="KW-0472">Membrane</keyword>
<feature type="transmembrane region" description="Helical" evidence="6">
    <location>
        <begin position="106"/>
        <end position="125"/>
    </location>
</feature>
<feature type="domain" description="Major facilitator superfamily (MFS) profile" evidence="7">
    <location>
        <begin position="66"/>
        <end position="484"/>
    </location>
</feature>
<feature type="transmembrane region" description="Helical" evidence="6">
    <location>
        <begin position="132"/>
        <end position="151"/>
    </location>
</feature>
<dbReference type="GO" id="GO:0022857">
    <property type="term" value="F:transmembrane transporter activity"/>
    <property type="evidence" value="ECO:0007669"/>
    <property type="project" value="InterPro"/>
</dbReference>
<gene>
    <name evidence="8" type="ORF">B0J11DRAFT_618490</name>
</gene>
<evidence type="ECO:0000256" key="3">
    <source>
        <dbReference type="ARBA" id="ARBA00022692"/>
    </source>
</evidence>
<dbReference type="GO" id="GO:0016020">
    <property type="term" value="C:membrane"/>
    <property type="evidence" value="ECO:0007669"/>
    <property type="project" value="UniProtKB-SubCell"/>
</dbReference>
<feature type="transmembrane region" description="Helical" evidence="6">
    <location>
        <begin position="226"/>
        <end position="248"/>
    </location>
</feature>
<sequence>MFSVTCSLSGHVLSHHPNMPPSNEEKGGAYAIENFANLGGVTAYEPITNEDKALDKVVNRKLDFIVVLVLAIDFILCGIDKTNIGYVATTNMVKDANLTQDDIADSVSILSVTFITLQPFSAALGRRIGPKYWIAIMMTCWGAVCMAHAGTKNRATLIALRLLLGAFEAGFVPTSFYYMSTIYPKYSLGFRLGLFAGMYSIAGAFAGLIAYGIFQIKNSSLHDWQMLFLLEGGASVVMAVVTVAVLPARLESAWFFKPSEAAHAVARMEADVAGASEEGAGGKNAPIRRRDIMDAVTDWRKVLTVVFNVLATLPVSAFGYFMPLIVKGMGYRGVDASLMSVSPFAVGACGLFCFVYVSDRFKERSIVVASSMMLAIVGLVVMYTSDAPKLRYGFVHVCLAGAFTAGPLIVAWLAGNTPEKGTRSLIIGINGWSNLAGVIAGQLYKPRYGPHYKFSLLVTMILIAIGACGFLMMRVIFMYVNRRRARIISTWTVEDFEEENTLLERRGDQKLTFRYGY</sequence>
<reference evidence="8" key="1">
    <citation type="journal article" date="2021" name="Nat. Commun.">
        <title>Genetic determinants of endophytism in the Arabidopsis root mycobiome.</title>
        <authorList>
            <person name="Mesny F."/>
            <person name="Miyauchi S."/>
            <person name="Thiergart T."/>
            <person name="Pickel B."/>
            <person name="Atanasova L."/>
            <person name="Karlsson M."/>
            <person name="Huettel B."/>
            <person name="Barry K.W."/>
            <person name="Haridas S."/>
            <person name="Chen C."/>
            <person name="Bauer D."/>
            <person name="Andreopoulos W."/>
            <person name="Pangilinan J."/>
            <person name="LaButti K."/>
            <person name="Riley R."/>
            <person name="Lipzen A."/>
            <person name="Clum A."/>
            <person name="Drula E."/>
            <person name="Henrissat B."/>
            <person name="Kohler A."/>
            <person name="Grigoriev I.V."/>
            <person name="Martin F.M."/>
            <person name="Hacquard S."/>
        </authorList>
    </citation>
    <scope>NUCLEOTIDE SEQUENCE</scope>
    <source>
        <strain evidence="8">MPI-CAGE-CH-0243</strain>
    </source>
</reference>
<protein>
    <submittedName>
        <fullName evidence="8">Major facilitator superfamily domain-containing protein</fullName>
    </submittedName>
</protein>
<dbReference type="EMBL" id="JAGMWT010000015">
    <property type="protein sequence ID" value="KAH7116123.1"/>
    <property type="molecule type" value="Genomic_DNA"/>
</dbReference>
<dbReference type="InterPro" id="IPR036259">
    <property type="entry name" value="MFS_trans_sf"/>
</dbReference>
<dbReference type="AlphaFoldDB" id="A0A9P9DBI8"/>
<evidence type="ECO:0000313" key="9">
    <source>
        <dbReference type="Proteomes" id="UP000700596"/>
    </source>
</evidence>
<evidence type="ECO:0000259" key="7">
    <source>
        <dbReference type="PROSITE" id="PS50850"/>
    </source>
</evidence>
<dbReference type="PANTHER" id="PTHR43791">
    <property type="entry name" value="PERMEASE-RELATED"/>
    <property type="match status" value="1"/>
</dbReference>